<evidence type="ECO:0000313" key="2">
    <source>
        <dbReference type="EMBL" id="PWR18739.1"/>
    </source>
</evidence>
<name>A0A317DVN0_9PROT</name>
<organism evidence="2 3">
    <name type="scientific">Zavarzinia compransoris</name>
    <dbReference type="NCBI Taxonomy" id="1264899"/>
    <lineage>
        <taxon>Bacteria</taxon>
        <taxon>Pseudomonadati</taxon>
        <taxon>Pseudomonadota</taxon>
        <taxon>Alphaproteobacteria</taxon>
        <taxon>Rhodospirillales</taxon>
        <taxon>Zavarziniaceae</taxon>
        <taxon>Zavarzinia</taxon>
    </lineage>
</organism>
<evidence type="ECO:0000313" key="3">
    <source>
        <dbReference type="Proteomes" id="UP000246077"/>
    </source>
</evidence>
<dbReference type="RefSeq" id="WP_109922428.1">
    <property type="nucleotide sequence ID" value="NZ_QGLF01000005.1"/>
</dbReference>
<dbReference type="Pfam" id="PF10030">
    <property type="entry name" value="DUF2272"/>
    <property type="match status" value="1"/>
</dbReference>
<dbReference type="InterPro" id="IPR019262">
    <property type="entry name" value="DUF2272"/>
</dbReference>
<comment type="caution">
    <text evidence="2">The sequence shown here is derived from an EMBL/GenBank/DDBJ whole genome shotgun (WGS) entry which is preliminary data.</text>
</comment>
<protein>
    <recommendedName>
        <fullName evidence="1">DUF2272 domain-containing protein</fullName>
    </recommendedName>
</protein>
<keyword evidence="3" id="KW-1185">Reference proteome</keyword>
<accession>A0A317DVN0</accession>
<feature type="domain" description="DUF2272" evidence="1">
    <location>
        <begin position="55"/>
        <end position="198"/>
    </location>
</feature>
<gene>
    <name evidence="2" type="ORF">DKG75_17285</name>
</gene>
<sequence>MTTVEKLVQAARAEWTRWGGPVLTREGKRLGFSYKIMEGEHPYWTYVGAYWKEIGSDLDGRDRSKAWSGAFISYCFAKAGAGKKFPESGNHSEYVASIATGKFAGLQLVDAKSVPLAVGDLLWATRRGDGCRKPPATFEAALVELDGIAKGKADTFCSHVDIVVALRPGEVDVIGGNVDDAVTRTTYILDQQGLIADARRSFIGVVKNTMA</sequence>
<evidence type="ECO:0000259" key="1">
    <source>
        <dbReference type="Pfam" id="PF10030"/>
    </source>
</evidence>
<dbReference type="Proteomes" id="UP000246077">
    <property type="component" value="Unassembled WGS sequence"/>
</dbReference>
<dbReference type="EMBL" id="QGLF01000005">
    <property type="protein sequence ID" value="PWR18739.1"/>
    <property type="molecule type" value="Genomic_DNA"/>
</dbReference>
<dbReference type="AlphaFoldDB" id="A0A317DVN0"/>
<reference evidence="3" key="1">
    <citation type="submission" date="2018-05" db="EMBL/GenBank/DDBJ databases">
        <title>Zavarzinia sp. HR-AS.</title>
        <authorList>
            <person name="Lee Y."/>
            <person name="Jeon C.O."/>
        </authorList>
    </citation>
    <scope>NUCLEOTIDE SEQUENCE [LARGE SCALE GENOMIC DNA]</scope>
    <source>
        <strain evidence="3">DSM 1231</strain>
    </source>
</reference>
<proteinExistence type="predicted"/>
<dbReference type="OrthoDB" id="8836344at2"/>